<feature type="signal peptide" evidence="1">
    <location>
        <begin position="1"/>
        <end position="34"/>
    </location>
</feature>
<protein>
    <submittedName>
        <fullName evidence="3">DUF4426 domain-containing protein</fullName>
    </submittedName>
</protein>
<reference evidence="3 4" key="1">
    <citation type="submission" date="2018-01" db="EMBL/GenBank/DDBJ databases">
        <title>Halomonas endophytica sp. nov., isolated from storage liquid in the stems of Populus euphratica.</title>
        <authorList>
            <person name="Chen C."/>
        </authorList>
    </citation>
    <scope>NUCLEOTIDE SEQUENCE [LARGE SCALE GENOMIC DNA]</scope>
    <source>
        <strain evidence="3 4">BZ-SZ-XJ27</strain>
    </source>
</reference>
<organism evidence="3 4">
    <name type="scientific">Halomonas urumqiensis</name>
    <dbReference type="NCBI Taxonomy" id="1684789"/>
    <lineage>
        <taxon>Bacteria</taxon>
        <taxon>Pseudomonadati</taxon>
        <taxon>Pseudomonadota</taxon>
        <taxon>Gammaproteobacteria</taxon>
        <taxon>Oceanospirillales</taxon>
        <taxon>Halomonadaceae</taxon>
        <taxon>Halomonas</taxon>
    </lineage>
</organism>
<comment type="caution">
    <text evidence="3">The sequence shown here is derived from an EMBL/GenBank/DDBJ whole genome shotgun (WGS) entry which is preliminary data.</text>
</comment>
<proteinExistence type="predicted"/>
<evidence type="ECO:0000313" key="3">
    <source>
        <dbReference type="EMBL" id="PMR81172.1"/>
    </source>
</evidence>
<dbReference type="Pfam" id="PF14467">
    <property type="entry name" value="DUF4426"/>
    <property type="match status" value="1"/>
</dbReference>
<dbReference type="EMBL" id="PNRG01000011">
    <property type="protein sequence ID" value="PMR81172.1"/>
    <property type="molecule type" value="Genomic_DNA"/>
</dbReference>
<dbReference type="OrthoDB" id="8563353at2"/>
<feature type="domain" description="DUF4426" evidence="2">
    <location>
        <begin position="38"/>
        <end position="160"/>
    </location>
</feature>
<dbReference type="AlphaFoldDB" id="A0A2N7UL68"/>
<gene>
    <name evidence="3" type="ORF">C1H70_06305</name>
</gene>
<dbReference type="InterPro" id="IPR025218">
    <property type="entry name" value="DUF4426"/>
</dbReference>
<keyword evidence="4" id="KW-1185">Reference proteome</keyword>
<evidence type="ECO:0000259" key="2">
    <source>
        <dbReference type="Pfam" id="PF14467"/>
    </source>
</evidence>
<dbReference type="Gene3D" id="2.60.40.3340">
    <property type="entry name" value="Domain of unknown function DUF4426"/>
    <property type="match status" value="1"/>
</dbReference>
<accession>A0A2N7UL68</accession>
<name>A0A2N7UL68_9GAMM</name>
<sequence length="161" mass="18099">MALDIRPLSSLLLCTWLLCTLLLGNLLLASNAAAQQFEQVGDYQIHYSAVNTSFLPDTIAREHSIQRNQAMALLNVSVLEEREDGTTRAVPANVNGRISSLGGEDGEPLSFRTLRSGDTPSQIAVFRINQDEPMRFDLEVRYDRNAEPARVSFIQRFYIER</sequence>
<dbReference type="Proteomes" id="UP000235547">
    <property type="component" value="Unassembled WGS sequence"/>
</dbReference>
<feature type="chain" id="PRO_5014938091" evidence="1">
    <location>
        <begin position="35"/>
        <end position="161"/>
    </location>
</feature>
<keyword evidence="1" id="KW-0732">Signal</keyword>
<evidence type="ECO:0000256" key="1">
    <source>
        <dbReference type="SAM" id="SignalP"/>
    </source>
</evidence>
<evidence type="ECO:0000313" key="4">
    <source>
        <dbReference type="Proteomes" id="UP000235547"/>
    </source>
</evidence>